<dbReference type="InterPro" id="IPR036259">
    <property type="entry name" value="MFS_trans_sf"/>
</dbReference>
<feature type="transmembrane region" description="Helical" evidence="6">
    <location>
        <begin position="238"/>
        <end position="260"/>
    </location>
</feature>
<keyword evidence="4 6" id="KW-0472">Membrane</keyword>
<evidence type="ECO:0000256" key="2">
    <source>
        <dbReference type="ARBA" id="ARBA00022692"/>
    </source>
</evidence>
<organism evidence="7 8">
    <name type="scientific">Colletotrichum fructicola (strain Nara gc5)</name>
    <name type="common">Anthracnose fungus</name>
    <name type="synonym">Colletotrichum gloeosporioides (strain Nara gc5)</name>
    <dbReference type="NCBI Taxonomy" id="1213859"/>
    <lineage>
        <taxon>Eukaryota</taxon>
        <taxon>Fungi</taxon>
        <taxon>Dikarya</taxon>
        <taxon>Ascomycota</taxon>
        <taxon>Pezizomycotina</taxon>
        <taxon>Sordariomycetes</taxon>
        <taxon>Hypocreomycetidae</taxon>
        <taxon>Glomerellales</taxon>
        <taxon>Glomerellaceae</taxon>
        <taxon>Colletotrichum</taxon>
        <taxon>Colletotrichum gloeosporioides species complex</taxon>
    </lineage>
</organism>
<feature type="transmembrane region" description="Helical" evidence="6">
    <location>
        <begin position="410"/>
        <end position="429"/>
    </location>
</feature>
<comment type="caution">
    <text evidence="7">The sequence shown here is derived from an EMBL/GenBank/DDBJ whole genome shotgun (WGS) entry which is preliminary data.</text>
</comment>
<feature type="transmembrane region" description="Helical" evidence="6">
    <location>
        <begin position="84"/>
        <end position="102"/>
    </location>
</feature>
<keyword evidence="3 6" id="KW-1133">Transmembrane helix</keyword>
<reference evidence="7 8" key="1">
    <citation type="submission" date="2012-08" db="EMBL/GenBank/DDBJ databases">
        <authorList>
            <person name="Gan P.H.P."/>
            <person name="Ikeda K."/>
            <person name="Irieda H."/>
            <person name="Narusaka M."/>
            <person name="O'Connell R.J."/>
            <person name="Narusaka Y."/>
            <person name="Takano Y."/>
            <person name="Kubo Y."/>
            <person name="Shirasu K."/>
        </authorList>
    </citation>
    <scope>NUCLEOTIDE SEQUENCE [LARGE SCALE GENOMIC DNA]</scope>
    <source>
        <strain evidence="7 8">Nara gc5</strain>
    </source>
</reference>
<feature type="transmembrane region" description="Helical" evidence="6">
    <location>
        <begin position="266"/>
        <end position="287"/>
    </location>
</feature>
<gene>
    <name evidence="7" type="primary">ustT-0</name>
    <name evidence="7" type="ORF">CGGC5_v010716</name>
</gene>
<reference evidence="7 8" key="2">
    <citation type="submission" date="2020-04" db="EMBL/GenBank/DDBJ databases">
        <title>Genome sequencing and assembly of multiple isolates from the Colletotrichum gloeosporioides species complex.</title>
        <authorList>
            <person name="Gan P."/>
            <person name="Shirasu K."/>
        </authorList>
    </citation>
    <scope>NUCLEOTIDE SEQUENCE [LARGE SCALE GENOMIC DNA]</scope>
    <source>
        <strain evidence="7 8">Nara gc5</strain>
    </source>
</reference>
<evidence type="ECO:0000256" key="6">
    <source>
        <dbReference type="SAM" id="Phobius"/>
    </source>
</evidence>
<keyword evidence="8" id="KW-1185">Reference proteome</keyword>
<dbReference type="GO" id="GO:0016020">
    <property type="term" value="C:membrane"/>
    <property type="evidence" value="ECO:0007669"/>
    <property type="project" value="UniProtKB-SubCell"/>
</dbReference>
<proteinExistence type="predicted"/>
<evidence type="ECO:0000256" key="3">
    <source>
        <dbReference type="ARBA" id="ARBA00022989"/>
    </source>
</evidence>
<dbReference type="InterPro" id="IPR011701">
    <property type="entry name" value="MFS"/>
</dbReference>
<protein>
    <submittedName>
        <fullName evidence="7">Efflux pump ustT</fullName>
    </submittedName>
</protein>
<feature type="transmembrane region" description="Helical" evidence="6">
    <location>
        <begin position="328"/>
        <end position="354"/>
    </location>
</feature>
<feature type="transmembrane region" description="Helical" evidence="6">
    <location>
        <begin position="468"/>
        <end position="493"/>
    </location>
</feature>
<name>A0A7J6IZC9_COLFN</name>
<evidence type="ECO:0000256" key="4">
    <source>
        <dbReference type="ARBA" id="ARBA00023136"/>
    </source>
</evidence>
<dbReference type="Proteomes" id="UP000011096">
    <property type="component" value="Unassembled WGS sequence"/>
</dbReference>
<feature type="transmembrane region" description="Helical" evidence="6">
    <location>
        <begin position="499"/>
        <end position="523"/>
    </location>
</feature>
<dbReference type="SUPFAM" id="SSF103473">
    <property type="entry name" value="MFS general substrate transporter"/>
    <property type="match status" value="1"/>
</dbReference>
<dbReference type="PANTHER" id="PTHR23507">
    <property type="entry name" value="ZGC:174356"/>
    <property type="match status" value="1"/>
</dbReference>
<feature type="transmembrane region" description="Helical" evidence="6">
    <location>
        <begin position="141"/>
        <end position="162"/>
    </location>
</feature>
<feature type="transmembrane region" description="Helical" evidence="6">
    <location>
        <begin position="202"/>
        <end position="226"/>
    </location>
</feature>
<dbReference type="PANTHER" id="PTHR23507:SF1">
    <property type="entry name" value="FI18259P1-RELATED"/>
    <property type="match status" value="1"/>
</dbReference>
<dbReference type="Pfam" id="PF07690">
    <property type="entry name" value="MFS_1"/>
    <property type="match status" value="1"/>
</dbReference>
<feature type="transmembrane region" description="Helical" evidence="6">
    <location>
        <begin position="174"/>
        <end position="196"/>
    </location>
</feature>
<keyword evidence="2 6" id="KW-0812">Transmembrane</keyword>
<dbReference type="EMBL" id="ANPB02000006">
    <property type="protein sequence ID" value="KAF4481562.1"/>
    <property type="molecule type" value="Genomic_DNA"/>
</dbReference>
<dbReference type="OrthoDB" id="3026777at2759"/>
<sequence length="531" mass="57712">MQHTARRQMSPHASPSASDDDTKPCLVSENSYTISESSPLLSDDFQPLVQPQKAAAHRSDVAIPTNITATVHEPKNHRVDSADTVLYAVILLFASSAGLWTIPATRQVEDIVCRQHYGVLKPIGENQCKEDSIQSKVAMVFAIYGSLQAAIAAVAALPWGIVADRVGRKIVFRLAVLGTMLDQLWFLAVCAFTPAIPLNAMWVGSSLLVIGGGNSVVSAVIFSMLTDITTPENRAKKFMIAHLSSMIGNLGSPLIAGWMMDKTGPWPVMWLSLFGFATVGYAIRLIPETRPAARPPRDIFTDWPTSNVFQRLSQHLRKVSSLFMMPSLVILVLAMLALFPITLSIFQFMIIFASRRYQIPTSQTGFLSFFYGFSVFIVITAVLPNFSKFLVSPRAPKIMRFTDSNKRDLFLARASCAMSLLGSLCMAVSPTLSAFTGGLALLSLASGWGSYARSLCALYMDSAHRTQLYSIMSLVETAGMIFAQPVLAGLFSLGMELGGFWIGLPYLGCACFCVAALGLLLLVRLPALRGG</sequence>
<feature type="region of interest" description="Disordered" evidence="5">
    <location>
        <begin position="1"/>
        <end position="28"/>
    </location>
</feature>
<dbReference type="Gene3D" id="1.20.1250.20">
    <property type="entry name" value="MFS general substrate transporter like domains"/>
    <property type="match status" value="1"/>
</dbReference>
<evidence type="ECO:0000256" key="1">
    <source>
        <dbReference type="ARBA" id="ARBA00004141"/>
    </source>
</evidence>
<feature type="transmembrane region" description="Helical" evidence="6">
    <location>
        <begin position="366"/>
        <end position="390"/>
    </location>
</feature>
<dbReference type="InParanoid" id="A0A7J6IZC9"/>
<evidence type="ECO:0000256" key="5">
    <source>
        <dbReference type="SAM" id="MobiDB-lite"/>
    </source>
</evidence>
<evidence type="ECO:0000313" key="8">
    <source>
        <dbReference type="Proteomes" id="UP000011096"/>
    </source>
</evidence>
<evidence type="ECO:0000313" key="7">
    <source>
        <dbReference type="EMBL" id="KAF4481562.1"/>
    </source>
</evidence>
<feature type="transmembrane region" description="Helical" evidence="6">
    <location>
        <begin position="435"/>
        <end position="456"/>
    </location>
</feature>
<accession>A0A7J6IZC9</accession>
<dbReference type="RefSeq" id="XP_031892816.1">
    <property type="nucleotide sequence ID" value="XM_032022418.1"/>
</dbReference>
<dbReference type="AlphaFoldDB" id="A0A7J6IZC9"/>
<dbReference type="GO" id="GO:0022857">
    <property type="term" value="F:transmembrane transporter activity"/>
    <property type="evidence" value="ECO:0007669"/>
    <property type="project" value="InterPro"/>
</dbReference>
<comment type="subcellular location">
    <subcellularLocation>
        <location evidence="1">Membrane</location>
        <topology evidence="1">Multi-pass membrane protein</topology>
    </subcellularLocation>
</comment>
<dbReference type="GeneID" id="43606615"/>